<organism evidence="1 2">
    <name type="scientific">Coemansia aciculifera</name>
    <dbReference type="NCBI Taxonomy" id="417176"/>
    <lineage>
        <taxon>Eukaryota</taxon>
        <taxon>Fungi</taxon>
        <taxon>Fungi incertae sedis</taxon>
        <taxon>Zoopagomycota</taxon>
        <taxon>Kickxellomycotina</taxon>
        <taxon>Kickxellomycetes</taxon>
        <taxon>Kickxellales</taxon>
        <taxon>Kickxellaceae</taxon>
        <taxon>Coemansia</taxon>
    </lineage>
</organism>
<dbReference type="EMBL" id="JANBVB010001699">
    <property type="protein sequence ID" value="KAJ2889720.1"/>
    <property type="molecule type" value="Genomic_DNA"/>
</dbReference>
<name>A0ACC1LXK6_9FUNG</name>
<keyword evidence="2" id="KW-1185">Reference proteome</keyword>
<accession>A0ACC1LXK6</accession>
<evidence type="ECO:0000313" key="2">
    <source>
        <dbReference type="Proteomes" id="UP001139981"/>
    </source>
</evidence>
<proteinExistence type="predicted"/>
<gene>
    <name evidence="1" type="ORF">IWW38_004541</name>
</gene>
<dbReference type="Proteomes" id="UP001139981">
    <property type="component" value="Unassembled WGS sequence"/>
</dbReference>
<comment type="caution">
    <text evidence="1">The sequence shown here is derived from an EMBL/GenBank/DDBJ whole genome shotgun (WGS) entry which is preliminary data.</text>
</comment>
<feature type="non-terminal residue" evidence="1">
    <location>
        <position position="210"/>
    </location>
</feature>
<protein>
    <submittedName>
        <fullName evidence="1">Uncharacterized protein</fullName>
    </submittedName>
</protein>
<reference evidence="1" key="1">
    <citation type="submission" date="2022-07" db="EMBL/GenBank/DDBJ databases">
        <title>Phylogenomic reconstructions and comparative analyses of Kickxellomycotina fungi.</title>
        <authorList>
            <person name="Reynolds N.K."/>
            <person name="Stajich J.E."/>
            <person name="Barry K."/>
            <person name="Grigoriev I.V."/>
            <person name="Crous P."/>
            <person name="Smith M.E."/>
        </authorList>
    </citation>
    <scope>NUCLEOTIDE SEQUENCE</scope>
    <source>
        <strain evidence="1">CBS 190363</strain>
    </source>
</reference>
<evidence type="ECO:0000313" key="1">
    <source>
        <dbReference type="EMBL" id="KAJ2889720.1"/>
    </source>
</evidence>
<sequence length="210" mass="22573">MSIAQSIQEPSDTGAGRQSPTASASHSGAVIIDRAGLACSESAAAVHKHPFAPIQLDEEPTHKNMFRHACHVHDCPKGSRHKSQAVRVFIGPTSASWMQGHKRWWTKTAEKLEGKASGDNSSSKIRRRASSSRSADRDNTSDIFNIATRRGSEDSLSSSCSTYSSSSSLKTSGSRRSSDAQSSNWSAHSGNDDRSDSDGKINSPKNQTSR</sequence>